<sequence>MHFASAYLDELRNHSIQYCSTGEDGIVPASQLTCFHAHIRDDPIADSFCIGSGATWDAPTQRFRLDCPTRRLPDANETARGLIPFKALQPQWFETGPKYIFNHFVVLGDKDKPKPSDAAQLEVRAESEVPTSLPGTPSFVILVKREGASNLWHSLMEIWSMTMTMDVLRMSRKANGEPFYQTHQDMDNTHVVVLDDHGPGPTLDMWRFFSRNPIVTFKNMVENPDLVPAPFKSPEKAANTNIIVPLPGGSNPLWHGDWAVKDCTPEDAPLLKLFIKRVFEHFDVPLLLGPKLVEDENDKIVVTFIDRRGTRQLLGNEKLLDALHNRYPDVTVQSVDFATLPLPEQLRLIQDTDVLVGVHGAGLTHTMFMRAGAGAVVEILPDGLGYKGFRNLAAMTGHKYFSGAGTMVMPEELEEEKKKEGDGKQNERPSPTPEKSKKQKRNERREEAKKWQLAHVRIEEDRFLALMDVAIKSVYNEGLRNEYVIKR</sequence>
<comment type="catalytic activity">
    <reaction evidence="10">
        <text>L-threonyl-[protein] + UDP-N-acetyl-alpha-D-glucosamine = 3-O-(N-acetyl-beta-D-glucosaminyl)-L-threonyl-[protein] + UDP + H(+)</text>
        <dbReference type="Rhea" id="RHEA:48908"/>
        <dbReference type="Rhea" id="RHEA-COMP:11060"/>
        <dbReference type="Rhea" id="RHEA-COMP:12252"/>
        <dbReference type="ChEBI" id="CHEBI:15378"/>
        <dbReference type="ChEBI" id="CHEBI:30013"/>
        <dbReference type="ChEBI" id="CHEBI:57705"/>
        <dbReference type="ChEBI" id="CHEBI:58223"/>
        <dbReference type="ChEBI" id="CHEBI:90840"/>
        <dbReference type="EC" id="2.4.1.255"/>
    </reaction>
</comment>
<evidence type="ECO:0000313" key="13">
    <source>
        <dbReference type="EMBL" id="CAK7216172.1"/>
    </source>
</evidence>
<keyword evidence="6" id="KW-0325">Glycoprotein</keyword>
<feature type="region of interest" description="Disordered" evidence="11">
    <location>
        <begin position="412"/>
        <end position="451"/>
    </location>
</feature>
<keyword evidence="14" id="KW-1185">Reference proteome</keyword>
<dbReference type="EC" id="2.4.1.255" evidence="1"/>
<dbReference type="EMBL" id="CAWUHD010000019">
    <property type="protein sequence ID" value="CAK7216172.1"/>
    <property type="molecule type" value="Genomic_DNA"/>
</dbReference>
<comment type="catalytic activity">
    <reaction evidence="9">
        <text>L-seryl-[protein] + UDP-N-acetyl-alpha-D-glucosamine = 3-O-(N-acetyl-beta-D-glucosaminyl)-L-seryl-[protein] + UDP + H(+)</text>
        <dbReference type="Rhea" id="RHEA:48904"/>
        <dbReference type="Rhea" id="RHEA-COMP:9863"/>
        <dbReference type="Rhea" id="RHEA-COMP:12251"/>
        <dbReference type="ChEBI" id="CHEBI:15378"/>
        <dbReference type="ChEBI" id="CHEBI:29999"/>
        <dbReference type="ChEBI" id="CHEBI:57705"/>
        <dbReference type="ChEBI" id="CHEBI:58223"/>
        <dbReference type="ChEBI" id="CHEBI:90838"/>
        <dbReference type="EC" id="2.4.1.255"/>
    </reaction>
</comment>
<accession>A0ABP0B9D6</accession>
<evidence type="ECO:0000256" key="3">
    <source>
        <dbReference type="ARBA" id="ARBA00022679"/>
    </source>
</evidence>
<dbReference type="PANTHER" id="PTHR20961">
    <property type="entry name" value="GLYCOSYLTRANSFERASE"/>
    <property type="match status" value="1"/>
</dbReference>
<evidence type="ECO:0000256" key="1">
    <source>
        <dbReference type="ARBA" id="ARBA00011970"/>
    </source>
</evidence>
<dbReference type="Pfam" id="PF04577">
    <property type="entry name" value="Glyco_transf_61"/>
    <property type="match status" value="1"/>
</dbReference>
<proteinExistence type="predicted"/>
<feature type="domain" description="Glycosyltransferase 61 catalytic" evidence="12">
    <location>
        <begin position="298"/>
        <end position="375"/>
    </location>
</feature>
<comment type="caution">
    <text evidence="13">The sequence shown here is derived from an EMBL/GenBank/DDBJ whole genome shotgun (WGS) entry which is preliminary data.</text>
</comment>
<name>A0ABP0B9D6_9PEZI</name>
<feature type="compositionally biased region" description="Basic and acidic residues" evidence="11">
    <location>
        <begin position="415"/>
        <end position="427"/>
    </location>
</feature>
<evidence type="ECO:0000259" key="12">
    <source>
        <dbReference type="Pfam" id="PF04577"/>
    </source>
</evidence>
<dbReference type="InterPro" id="IPR007657">
    <property type="entry name" value="Glycosyltransferase_61"/>
</dbReference>
<evidence type="ECO:0000256" key="2">
    <source>
        <dbReference type="ARBA" id="ARBA00022676"/>
    </source>
</evidence>
<organism evidence="13 14">
    <name type="scientific">Sporothrix eucalyptigena</name>
    <dbReference type="NCBI Taxonomy" id="1812306"/>
    <lineage>
        <taxon>Eukaryota</taxon>
        <taxon>Fungi</taxon>
        <taxon>Dikarya</taxon>
        <taxon>Ascomycota</taxon>
        <taxon>Pezizomycotina</taxon>
        <taxon>Sordariomycetes</taxon>
        <taxon>Sordariomycetidae</taxon>
        <taxon>Ophiostomatales</taxon>
        <taxon>Ophiostomataceae</taxon>
        <taxon>Sporothrix</taxon>
    </lineage>
</organism>
<keyword evidence="5" id="KW-0256">Endoplasmic reticulum</keyword>
<evidence type="ECO:0000256" key="9">
    <source>
        <dbReference type="ARBA" id="ARBA00048317"/>
    </source>
</evidence>
<keyword evidence="3" id="KW-0808">Transferase</keyword>
<dbReference type="InterPro" id="IPR049625">
    <property type="entry name" value="Glyco_transf_61_cat"/>
</dbReference>
<evidence type="ECO:0000256" key="4">
    <source>
        <dbReference type="ARBA" id="ARBA00022729"/>
    </source>
</evidence>
<dbReference type="Proteomes" id="UP001642482">
    <property type="component" value="Unassembled WGS sequence"/>
</dbReference>
<evidence type="ECO:0000256" key="8">
    <source>
        <dbReference type="ARBA" id="ARBA00042574"/>
    </source>
</evidence>
<evidence type="ECO:0000256" key="11">
    <source>
        <dbReference type="SAM" id="MobiDB-lite"/>
    </source>
</evidence>
<evidence type="ECO:0000256" key="7">
    <source>
        <dbReference type="ARBA" id="ARBA00040944"/>
    </source>
</evidence>
<dbReference type="PANTHER" id="PTHR20961:SF148">
    <property type="entry name" value="EGF DOMAIN-SPECIFIC O-LINKED N-ACETYLGLUCOSAMINE TRANSFERASE"/>
    <property type="match status" value="1"/>
</dbReference>
<protein>
    <recommendedName>
        <fullName evidence="7">EGF domain-specific O-linked N-acetylglucosamine transferase</fullName>
        <ecNumber evidence="1">2.4.1.255</ecNumber>
    </recommendedName>
    <alternativeName>
        <fullName evidence="8">Extracellular O-linked N-acetylglucosamine transferase</fullName>
    </alternativeName>
</protein>
<keyword evidence="2" id="KW-0328">Glycosyltransferase</keyword>
<evidence type="ECO:0000256" key="6">
    <source>
        <dbReference type="ARBA" id="ARBA00023180"/>
    </source>
</evidence>
<evidence type="ECO:0000256" key="10">
    <source>
        <dbReference type="ARBA" id="ARBA00049432"/>
    </source>
</evidence>
<gene>
    <name evidence="13" type="ORF">SEUCBS140593_002783</name>
</gene>
<reference evidence="13 14" key="1">
    <citation type="submission" date="2024-01" db="EMBL/GenBank/DDBJ databases">
        <authorList>
            <person name="Allen C."/>
            <person name="Tagirdzhanova G."/>
        </authorList>
    </citation>
    <scope>NUCLEOTIDE SEQUENCE [LARGE SCALE GENOMIC DNA]</scope>
</reference>
<keyword evidence="4" id="KW-0732">Signal</keyword>
<evidence type="ECO:0000256" key="5">
    <source>
        <dbReference type="ARBA" id="ARBA00022824"/>
    </source>
</evidence>
<evidence type="ECO:0000313" key="14">
    <source>
        <dbReference type="Proteomes" id="UP001642482"/>
    </source>
</evidence>